<protein>
    <recommendedName>
        <fullName evidence="2">NodB homology domain-containing protein</fullName>
    </recommendedName>
</protein>
<name>A0A2G1DLP9_9BACT</name>
<sequence>MKKLFFLIFCLSCMLYATQIKQYKVVTGSFFYKDTYYSFLRSFYKNEKKYFLVVNEENLKTRIFKLSELSSIILTDNTNTKYKKLLKKYNTSFKLQNFGVTSIKTNKVYLTADLCPSSKKGYEDEFIKFFISRYYENSALNITFFVSGNWIKKHKDDFLELIRFQKQNKLNITWGNHTLTHYYNSSLPLNQNFLLKKGTNLKEEILNVEKILIENDVLPSILFRFPGLVSNEKIAKYVNTLGLIPVGSNAWLAKEQDIHDGSIILIHGNKNEPLGIKKAISIFKKNNFIFGSILNDLK</sequence>
<organism evidence="3 4">
    <name type="scientific">Malaciobacter molluscorum LMG 25693</name>
    <dbReference type="NCBI Taxonomy" id="870501"/>
    <lineage>
        <taxon>Bacteria</taxon>
        <taxon>Pseudomonadati</taxon>
        <taxon>Campylobacterota</taxon>
        <taxon>Epsilonproteobacteria</taxon>
        <taxon>Campylobacterales</taxon>
        <taxon>Arcobacteraceae</taxon>
        <taxon>Malaciobacter</taxon>
    </lineage>
</organism>
<evidence type="ECO:0000256" key="1">
    <source>
        <dbReference type="SAM" id="SignalP"/>
    </source>
</evidence>
<evidence type="ECO:0000259" key="2">
    <source>
        <dbReference type="Pfam" id="PF01522"/>
    </source>
</evidence>
<dbReference type="InterPro" id="IPR011330">
    <property type="entry name" value="Glyco_hydro/deAcase_b/a-brl"/>
</dbReference>
<dbReference type="InterPro" id="IPR002509">
    <property type="entry name" value="NODB_dom"/>
</dbReference>
<dbReference type="EMBL" id="NXFY01000001">
    <property type="protein sequence ID" value="PHO19400.1"/>
    <property type="molecule type" value="Genomic_DNA"/>
</dbReference>
<keyword evidence="4" id="KW-1185">Reference proteome</keyword>
<dbReference type="SUPFAM" id="SSF88713">
    <property type="entry name" value="Glycoside hydrolase/deacetylase"/>
    <property type="match status" value="1"/>
</dbReference>
<reference evidence="3 4" key="1">
    <citation type="submission" date="2017-09" db="EMBL/GenBank/DDBJ databases">
        <title>Arcobacter canalis sp. nov., a new species isolated from a water canal contaminated with urban sewage.</title>
        <authorList>
            <person name="Perez-Cataluna A."/>
            <person name="Salas-Masso N."/>
            <person name="Figueras M.J."/>
        </authorList>
    </citation>
    <scope>NUCLEOTIDE SEQUENCE [LARGE SCALE GENOMIC DNA]</scope>
    <source>
        <strain evidence="3 4">F98-3</strain>
    </source>
</reference>
<gene>
    <name evidence="3" type="ORF">CPU12_01070</name>
</gene>
<evidence type="ECO:0000313" key="4">
    <source>
        <dbReference type="Proteomes" id="UP000221222"/>
    </source>
</evidence>
<dbReference type="Gene3D" id="3.20.20.370">
    <property type="entry name" value="Glycoside hydrolase/deacetylase"/>
    <property type="match status" value="1"/>
</dbReference>
<feature type="chain" id="PRO_5013699564" description="NodB homology domain-containing protein" evidence="1">
    <location>
        <begin position="18"/>
        <end position="298"/>
    </location>
</feature>
<comment type="caution">
    <text evidence="3">The sequence shown here is derived from an EMBL/GenBank/DDBJ whole genome shotgun (WGS) entry which is preliminary data.</text>
</comment>
<dbReference type="GO" id="GO:0016810">
    <property type="term" value="F:hydrolase activity, acting on carbon-nitrogen (but not peptide) bonds"/>
    <property type="evidence" value="ECO:0007669"/>
    <property type="project" value="InterPro"/>
</dbReference>
<accession>A0A2G1DLP9</accession>
<keyword evidence="1" id="KW-0732">Signal</keyword>
<evidence type="ECO:0000313" key="3">
    <source>
        <dbReference type="EMBL" id="PHO19400.1"/>
    </source>
</evidence>
<dbReference type="AlphaFoldDB" id="A0A2G1DLP9"/>
<dbReference type="Proteomes" id="UP000221222">
    <property type="component" value="Unassembled WGS sequence"/>
</dbReference>
<proteinExistence type="predicted"/>
<feature type="domain" description="NodB homology" evidence="2">
    <location>
        <begin position="107"/>
        <end position="243"/>
    </location>
</feature>
<feature type="signal peptide" evidence="1">
    <location>
        <begin position="1"/>
        <end position="17"/>
    </location>
</feature>
<dbReference type="Pfam" id="PF01522">
    <property type="entry name" value="Polysacc_deac_1"/>
    <property type="match status" value="1"/>
</dbReference>
<dbReference type="GO" id="GO:0005975">
    <property type="term" value="P:carbohydrate metabolic process"/>
    <property type="evidence" value="ECO:0007669"/>
    <property type="project" value="InterPro"/>
</dbReference>